<keyword evidence="2" id="KW-1185">Reference proteome</keyword>
<reference evidence="1 2" key="1">
    <citation type="submission" date="2018-10" db="EMBL/GenBank/DDBJ databases">
        <title>Genomic Encyclopedia of Archaeal and Bacterial Type Strains, Phase II (KMG-II): from individual species to whole genera.</title>
        <authorList>
            <person name="Goeker M."/>
        </authorList>
    </citation>
    <scope>NUCLEOTIDE SEQUENCE [LARGE SCALE GENOMIC DNA]</scope>
    <source>
        <strain evidence="1 2">NSB1</strain>
    </source>
</reference>
<accession>A0A495VL85</accession>
<evidence type="ECO:0000313" key="2">
    <source>
        <dbReference type="Proteomes" id="UP000269493"/>
    </source>
</evidence>
<comment type="caution">
    <text evidence="1">The sequence shown here is derived from an EMBL/GenBank/DDBJ whole genome shotgun (WGS) entry which is preliminary data.</text>
</comment>
<dbReference type="Proteomes" id="UP000269493">
    <property type="component" value="Unassembled WGS sequence"/>
</dbReference>
<protein>
    <submittedName>
        <fullName evidence="1">Uncharacterized protein</fullName>
    </submittedName>
</protein>
<proteinExistence type="predicted"/>
<sequence length="584" mass="67653">MNRLSACIVMSIGLFFWGINSVSHAQMKSVKESCIASFRMPLPPPGFKPKLEDLNGDGKPEAIYSMTGDSVPILWIDDDRDMKWTDIEGDMDNDCLLIDRNKDGIYGGDGDLVIDWVDSDNDGKADLQIVMDYPAVHATEVWPNGHVMILLDTDKDNIFNYIDWNTYQIKSWNKSGRAAFYTDYSGQSAFTKMHVATYNMGDLRLNWENPFLFYDPDKDGLSEIAVRLLDSPSTKDEKASWNDYVNMQLEGVIDWVSISVDLDNDNAPGNDFDFDFTLGLRGGGFDYMDQVHVFKNMRGLPEADKFFMDPRWRQMDELIYPDHKNAFDLIFNRGKWESAHFVYDEDDDCHRWERVEFYEARDPFKVGAGNGGLDHNTQADAAGDRGEWDMDCSGKGNLYISPLDGRLHLYGAEWGCWRVDQNTEYYQGWDRLWINKNPKKFATVKYTDKNGNGFLDYVEYDMDGDGKFETVFDLKALGIDDRAKLIDVSSFTYRDYTKMMKRMSDGIWERAQTAVRVAHKYGLNTSWYAWWIEALSMREKYHRGYWLQYYLFQDLMNYGLRTGDKDLQQKLVVAYCSGNWKSLL</sequence>
<organism evidence="1 2">
    <name type="scientific">Coprobacter fastidiosus NSB1 = JCM 33896</name>
    <dbReference type="NCBI Taxonomy" id="1349822"/>
    <lineage>
        <taxon>Bacteria</taxon>
        <taxon>Pseudomonadati</taxon>
        <taxon>Bacteroidota</taxon>
        <taxon>Bacteroidia</taxon>
        <taxon>Bacteroidales</taxon>
        <taxon>Barnesiellaceae</taxon>
        <taxon>Coprobacter</taxon>
    </lineage>
</organism>
<dbReference type="EMBL" id="RBXN01000008">
    <property type="protein sequence ID" value="RKT50094.1"/>
    <property type="molecule type" value="Genomic_DNA"/>
</dbReference>
<dbReference type="AlphaFoldDB" id="A0A495VL85"/>
<gene>
    <name evidence="1" type="ORF">BC742_2194</name>
</gene>
<name>A0A495VL85_9BACT</name>
<dbReference type="RefSeq" id="WP_031258632.1">
    <property type="nucleotide sequence ID" value="NZ_KI440798.1"/>
</dbReference>
<evidence type="ECO:0000313" key="1">
    <source>
        <dbReference type="EMBL" id="RKT50094.1"/>
    </source>
</evidence>
<dbReference type="GeneID" id="92928031"/>